<gene>
    <name evidence="1" type="ORF">NU09_0052</name>
</gene>
<dbReference type="Proteomes" id="UP000289775">
    <property type="component" value="Unassembled WGS sequence"/>
</dbReference>
<dbReference type="AlphaFoldDB" id="A0A444WHX1"/>
<proteinExistence type="predicted"/>
<comment type="caution">
    <text evidence="1">The sequence shown here is derived from an EMBL/GenBank/DDBJ whole genome shotgun (WGS) entry which is preliminary data.</text>
</comment>
<protein>
    <recommendedName>
        <fullName evidence="3">HMA domain-containing protein</fullName>
    </recommendedName>
</protein>
<organism evidence="1 2">
    <name type="scientific">Flavobacterium beibuense</name>
    <dbReference type="NCBI Taxonomy" id="657326"/>
    <lineage>
        <taxon>Bacteria</taxon>
        <taxon>Pseudomonadati</taxon>
        <taxon>Bacteroidota</taxon>
        <taxon>Flavobacteriia</taxon>
        <taxon>Flavobacteriales</taxon>
        <taxon>Flavobacteriaceae</taxon>
        <taxon>Flavobacterium</taxon>
    </lineage>
</organism>
<reference evidence="1 2" key="1">
    <citation type="submission" date="2014-12" db="EMBL/GenBank/DDBJ databases">
        <title>Genome sequence of Flavobacterium beibuense RSKm HC5.</title>
        <authorList>
            <person name="Kim J.F."/>
            <person name="Song J.Y."/>
            <person name="Kwak M.-J."/>
            <person name="Lee S.-W."/>
        </authorList>
    </citation>
    <scope>NUCLEOTIDE SEQUENCE [LARGE SCALE GENOMIC DNA]</scope>
    <source>
        <strain evidence="1 2">RSKm HC5</strain>
    </source>
</reference>
<dbReference type="RefSeq" id="WP_129749245.1">
    <property type="nucleotide sequence ID" value="NZ_JUIW01000001.1"/>
</dbReference>
<sequence>MKQDQPQIHVFKTDITEHCSNCEVTKKLNNHPEIQDWSIDCDDTDCVLRVISNNINTNDIIELVVSAGHNCAELV</sequence>
<name>A0A444WHX1_9FLAO</name>
<evidence type="ECO:0008006" key="3">
    <source>
        <dbReference type="Google" id="ProtNLM"/>
    </source>
</evidence>
<accession>A0A444WHX1</accession>
<dbReference type="OrthoDB" id="1036397at2"/>
<dbReference type="EMBL" id="JUIW01000001">
    <property type="protein sequence ID" value="RYJ45460.1"/>
    <property type="molecule type" value="Genomic_DNA"/>
</dbReference>
<evidence type="ECO:0000313" key="2">
    <source>
        <dbReference type="Proteomes" id="UP000289775"/>
    </source>
</evidence>
<evidence type="ECO:0000313" key="1">
    <source>
        <dbReference type="EMBL" id="RYJ45460.1"/>
    </source>
</evidence>
<keyword evidence="2" id="KW-1185">Reference proteome</keyword>